<reference evidence="1 2" key="1">
    <citation type="journal article" date="2013" name="PLoS ONE">
        <title>Lactobacillus paracasei comparative genomics: towards species pan-genome definition and exploitation of diversity.</title>
        <authorList>
            <person name="Smokvina T."/>
            <person name="Wels M."/>
            <person name="Polka J."/>
            <person name="Chervaux C."/>
            <person name="Brisse S."/>
            <person name="Boekhorst J."/>
            <person name="van Hylckama Vlieg J.E."/>
            <person name="Siezen R.J."/>
        </authorList>
    </citation>
    <scope>NUCLEOTIDE SEQUENCE [LARGE SCALE GENOMIC DNA]</scope>
    <source>
        <strain evidence="1 2">Lpp126</strain>
    </source>
</reference>
<accession>S2SGK6</accession>
<evidence type="ECO:0000313" key="2">
    <source>
        <dbReference type="Proteomes" id="UP000014243"/>
    </source>
</evidence>
<dbReference type="Proteomes" id="UP000014243">
    <property type="component" value="Unassembled WGS sequence"/>
</dbReference>
<evidence type="ECO:0000313" key="1">
    <source>
        <dbReference type="EMBL" id="EPC78643.1"/>
    </source>
</evidence>
<gene>
    <name evidence="1" type="ORF">Lpp126_06415</name>
</gene>
<name>S2SGK6_LACPA</name>
<protein>
    <submittedName>
        <fullName evidence="1">Cysteine desulfurase</fullName>
    </submittedName>
</protein>
<sequence>MQHVYLDNAATTPMAPEVIQTMM</sequence>
<feature type="non-terminal residue" evidence="1">
    <location>
        <position position="23"/>
    </location>
</feature>
<proteinExistence type="predicted"/>
<dbReference type="EMBL" id="ANKC01000449">
    <property type="protein sequence ID" value="EPC78643.1"/>
    <property type="molecule type" value="Genomic_DNA"/>
</dbReference>
<dbReference type="AlphaFoldDB" id="S2SGK6"/>
<comment type="caution">
    <text evidence="1">The sequence shown here is derived from an EMBL/GenBank/DDBJ whole genome shotgun (WGS) entry which is preliminary data.</text>
</comment>
<dbReference type="InterPro" id="IPR015422">
    <property type="entry name" value="PyrdxlP-dep_Trfase_small"/>
</dbReference>
<organism evidence="1 2">
    <name type="scientific">Lacticaseibacillus paracasei subsp. paracasei Lpp126</name>
    <dbReference type="NCBI Taxonomy" id="1256206"/>
    <lineage>
        <taxon>Bacteria</taxon>
        <taxon>Bacillati</taxon>
        <taxon>Bacillota</taxon>
        <taxon>Bacilli</taxon>
        <taxon>Lactobacillales</taxon>
        <taxon>Lactobacillaceae</taxon>
        <taxon>Lacticaseibacillus</taxon>
    </lineage>
</organism>
<dbReference type="Gene3D" id="3.90.1150.10">
    <property type="entry name" value="Aspartate Aminotransferase, domain 1"/>
    <property type="match status" value="1"/>
</dbReference>